<organism evidence="1 2">
    <name type="scientific">Helianthus annuus</name>
    <name type="common">Common sunflower</name>
    <dbReference type="NCBI Taxonomy" id="4232"/>
    <lineage>
        <taxon>Eukaryota</taxon>
        <taxon>Viridiplantae</taxon>
        <taxon>Streptophyta</taxon>
        <taxon>Embryophyta</taxon>
        <taxon>Tracheophyta</taxon>
        <taxon>Spermatophyta</taxon>
        <taxon>Magnoliopsida</taxon>
        <taxon>eudicotyledons</taxon>
        <taxon>Gunneridae</taxon>
        <taxon>Pentapetalae</taxon>
        <taxon>asterids</taxon>
        <taxon>campanulids</taxon>
        <taxon>Asterales</taxon>
        <taxon>Asteraceae</taxon>
        <taxon>Asteroideae</taxon>
        <taxon>Heliantheae alliance</taxon>
        <taxon>Heliantheae</taxon>
        <taxon>Helianthus</taxon>
    </lineage>
</organism>
<name>A0A9K3H5B4_HELAN</name>
<sequence length="50" mass="5731">MTINQINSDSIDTMKKKKKKNLAKLNGCNQPNKILISKRVNCFYMSLVKS</sequence>
<gene>
    <name evidence="1" type="ORF">HanXRQr2_Chr15g0702501</name>
</gene>
<protein>
    <submittedName>
        <fullName evidence="1">Uncharacterized protein</fullName>
    </submittedName>
</protein>
<reference evidence="1" key="1">
    <citation type="journal article" date="2017" name="Nature">
        <title>The sunflower genome provides insights into oil metabolism, flowering and Asterid evolution.</title>
        <authorList>
            <person name="Badouin H."/>
            <person name="Gouzy J."/>
            <person name="Grassa C.J."/>
            <person name="Murat F."/>
            <person name="Staton S.E."/>
            <person name="Cottret L."/>
            <person name="Lelandais-Briere C."/>
            <person name="Owens G.L."/>
            <person name="Carrere S."/>
            <person name="Mayjonade B."/>
            <person name="Legrand L."/>
            <person name="Gill N."/>
            <person name="Kane N.C."/>
            <person name="Bowers J.E."/>
            <person name="Hubner S."/>
            <person name="Bellec A."/>
            <person name="Berard A."/>
            <person name="Berges H."/>
            <person name="Blanchet N."/>
            <person name="Boniface M.C."/>
            <person name="Brunel D."/>
            <person name="Catrice O."/>
            <person name="Chaidir N."/>
            <person name="Claudel C."/>
            <person name="Donnadieu C."/>
            <person name="Faraut T."/>
            <person name="Fievet G."/>
            <person name="Helmstetter N."/>
            <person name="King M."/>
            <person name="Knapp S.J."/>
            <person name="Lai Z."/>
            <person name="Le Paslier M.C."/>
            <person name="Lippi Y."/>
            <person name="Lorenzon L."/>
            <person name="Mandel J.R."/>
            <person name="Marage G."/>
            <person name="Marchand G."/>
            <person name="Marquand E."/>
            <person name="Bret-Mestries E."/>
            <person name="Morien E."/>
            <person name="Nambeesan S."/>
            <person name="Nguyen T."/>
            <person name="Pegot-Espagnet P."/>
            <person name="Pouilly N."/>
            <person name="Raftis F."/>
            <person name="Sallet E."/>
            <person name="Schiex T."/>
            <person name="Thomas J."/>
            <person name="Vandecasteele C."/>
            <person name="Vares D."/>
            <person name="Vear F."/>
            <person name="Vautrin S."/>
            <person name="Crespi M."/>
            <person name="Mangin B."/>
            <person name="Burke J.M."/>
            <person name="Salse J."/>
            <person name="Munos S."/>
            <person name="Vincourt P."/>
            <person name="Rieseberg L.H."/>
            <person name="Langlade N.B."/>
        </authorList>
    </citation>
    <scope>NUCLEOTIDE SEQUENCE</scope>
    <source>
        <tissue evidence="1">Leaves</tissue>
    </source>
</reference>
<dbReference type="Proteomes" id="UP000215914">
    <property type="component" value="Unassembled WGS sequence"/>
</dbReference>
<proteinExistence type="predicted"/>
<dbReference type="AlphaFoldDB" id="A0A9K3H5B4"/>
<dbReference type="Gramene" id="mRNA:HanXRQr2_Chr15g0702501">
    <property type="protein sequence ID" value="CDS:HanXRQr2_Chr15g0702501.1"/>
    <property type="gene ID" value="HanXRQr2_Chr15g0702501"/>
</dbReference>
<reference evidence="1" key="2">
    <citation type="submission" date="2020-06" db="EMBL/GenBank/DDBJ databases">
        <title>Helianthus annuus Genome sequencing and assembly Release 2.</title>
        <authorList>
            <person name="Gouzy J."/>
            <person name="Langlade N."/>
            <person name="Munos S."/>
        </authorList>
    </citation>
    <scope>NUCLEOTIDE SEQUENCE</scope>
    <source>
        <tissue evidence="1">Leaves</tissue>
    </source>
</reference>
<dbReference type="EMBL" id="MNCJ02000330">
    <property type="protein sequence ID" value="KAF5765324.1"/>
    <property type="molecule type" value="Genomic_DNA"/>
</dbReference>
<accession>A0A9K3H5B4</accession>
<keyword evidence="2" id="KW-1185">Reference proteome</keyword>
<comment type="caution">
    <text evidence="1">The sequence shown here is derived from an EMBL/GenBank/DDBJ whole genome shotgun (WGS) entry which is preliminary data.</text>
</comment>
<evidence type="ECO:0000313" key="1">
    <source>
        <dbReference type="EMBL" id="KAF5765324.1"/>
    </source>
</evidence>
<evidence type="ECO:0000313" key="2">
    <source>
        <dbReference type="Proteomes" id="UP000215914"/>
    </source>
</evidence>